<feature type="domain" description="Activator of Hsp90 ATPase homologue 1/2-like C-terminal" evidence="2">
    <location>
        <begin position="11"/>
        <end position="131"/>
    </location>
</feature>
<accession>A0A7I7WGJ4</accession>
<dbReference type="EMBL" id="AP022608">
    <property type="protein sequence ID" value="BBZ16210.1"/>
    <property type="molecule type" value="Genomic_DNA"/>
</dbReference>
<sequence>MPEIEHELNIDATREQVFAALTTLQGVKGWHTPSATGSGAVGSEWVFSFADHPDFGWEVVTSDAPNRVVWRCTRGPGDSVGTTATFSLAATEDGRTLVEHVHAGWPGTHGNFRKCNTTWGVLLHHLRDYVETGDAAPAFE</sequence>
<dbReference type="SUPFAM" id="SSF55961">
    <property type="entry name" value="Bet v1-like"/>
    <property type="match status" value="1"/>
</dbReference>
<dbReference type="InterPro" id="IPR023393">
    <property type="entry name" value="START-like_dom_sf"/>
</dbReference>
<dbReference type="RefSeq" id="WP_197746599.1">
    <property type="nucleotide sequence ID" value="NZ_AP022608.1"/>
</dbReference>
<dbReference type="Pfam" id="PF08327">
    <property type="entry name" value="AHSA1"/>
    <property type="match status" value="1"/>
</dbReference>
<evidence type="ECO:0000313" key="3">
    <source>
        <dbReference type="EMBL" id="BBZ16210.1"/>
    </source>
</evidence>
<gene>
    <name evidence="3" type="ORF">MGAD_05450</name>
</gene>
<organism evidence="3 4">
    <name type="scientific">Mycolicibacterium gadium</name>
    <name type="common">Mycobacterium gadium</name>
    <dbReference type="NCBI Taxonomy" id="1794"/>
    <lineage>
        <taxon>Bacteria</taxon>
        <taxon>Bacillati</taxon>
        <taxon>Actinomycetota</taxon>
        <taxon>Actinomycetes</taxon>
        <taxon>Mycobacteriales</taxon>
        <taxon>Mycobacteriaceae</taxon>
        <taxon>Mycolicibacterium</taxon>
    </lineage>
</organism>
<dbReference type="Gene3D" id="3.30.530.20">
    <property type="match status" value="1"/>
</dbReference>
<dbReference type="CDD" id="cd07814">
    <property type="entry name" value="SRPBCC_CalC_Aha1-like"/>
    <property type="match status" value="1"/>
</dbReference>
<dbReference type="AlphaFoldDB" id="A0A7I7WGJ4"/>
<reference evidence="3 4" key="1">
    <citation type="journal article" date="2019" name="Emerg. Microbes Infect.">
        <title>Comprehensive subspecies identification of 175 nontuberculous mycobacteria species based on 7547 genomic profiles.</title>
        <authorList>
            <person name="Matsumoto Y."/>
            <person name="Kinjo T."/>
            <person name="Motooka D."/>
            <person name="Nabeya D."/>
            <person name="Jung N."/>
            <person name="Uechi K."/>
            <person name="Horii T."/>
            <person name="Iida T."/>
            <person name="Fujita J."/>
            <person name="Nakamura S."/>
        </authorList>
    </citation>
    <scope>NUCLEOTIDE SEQUENCE [LARGE SCALE GENOMIC DNA]</scope>
    <source>
        <strain evidence="3 4">JCM 12688</strain>
    </source>
</reference>
<protein>
    <recommendedName>
        <fullName evidence="2">Activator of Hsp90 ATPase homologue 1/2-like C-terminal domain-containing protein</fullName>
    </recommendedName>
</protein>
<dbReference type="KEGG" id="mgad:MGAD_05450"/>
<dbReference type="Proteomes" id="UP000466187">
    <property type="component" value="Chromosome"/>
</dbReference>
<proteinExistence type="inferred from homology"/>
<dbReference type="InterPro" id="IPR013538">
    <property type="entry name" value="ASHA1/2-like_C"/>
</dbReference>
<evidence type="ECO:0000313" key="4">
    <source>
        <dbReference type="Proteomes" id="UP000466187"/>
    </source>
</evidence>
<comment type="similarity">
    <text evidence="1">Belongs to the AHA1 family.</text>
</comment>
<name>A0A7I7WGJ4_MYCGU</name>
<evidence type="ECO:0000256" key="1">
    <source>
        <dbReference type="ARBA" id="ARBA00006817"/>
    </source>
</evidence>
<evidence type="ECO:0000259" key="2">
    <source>
        <dbReference type="Pfam" id="PF08327"/>
    </source>
</evidence>